<name>A0A1F7XAG9_9BACT</name>
<protein>
    <recommendedName>
        <fullName evidence="8">VIT family protein</fullName>
    </recommendedName>
</protein>
<organism evidence="6 7">
    <name type="scientific">Candidatus Woesebacteria bacterium RBG_16_34_12</name>
    <dbReference type="NCBI Taxonomy" id="1802480"/>
    <lineage>
        <taxon>Bacteria</taxon>
        <taxon>Candidatus Woeseibacteriota</taxon>
    </lineage>
</organism>
<reference evidence="6 7" key="1">
    <citation type="journal article" date="2016" name="Nat. Commun.">
        <title>Thousands of microbial genomes shed light on interconnected biogeochemical processes in an aquifer system.</title>
        <authorList>
            <person name="Anantharaman K."/>
            <person name="Brown C.T."/>
            <person name="Hug L.A."/>
            <person name="Sharon I."/>
            <person name="Castelle C.J."/>
            <person name="Probst A.J."/>
            <person name="Thomas B.C."/>
            <person name="Singh A."/>
            <person name="Wilkins M.J."/>
            <person name="Karaoz U."/>
            <person name="Brodie E.L."/>
            <person name="Williams K.H."/>
            <person name="Hubbard S.S."/>
            <person name="Banfield J.F."/>
        </authorList>
    </citation>
    <scope>NUCLEOTIDE SEQUENCE [LARGE SCALE GENOMIC DNA]</scope>
</reference>
<feature type="transmembrane region" description="Helical" evidence="5">
    <location>
        <begin position="89"/>
        <end position="112"/>
    </location>
</feature>
<dbReference type="AlphaFoldDB" id="A0A1F7XAG9"/>
<keyword evidence="4 5" id="KW-0472">Membrane</keyword>
<evidence type="ECO:0000256" key="3">
    <source>
        <dbReference type="ARBA" id="ARBA00022989"/>
    </source>
</evidence>
<proteinExistence type="predicted"/>
<comment type="subcellular location">
    <subcellularLocation>
        <location evidence="1">Endomembrane system</location>
        <topology evidence="1">Multi-pass membrane protein</topology>
    </subcellularLocation>
</comment>
<dbReference type="Pfam" id="PF01988">
    <property type="entry name" value="VIT1"/>
    <property type="match status" value="2"/>
</dbReference>
<dbReference type="InterPro" id="IPR008217">
    <property type="entry name" value="Ccc1_fam"/>
</dbReference>
<evidence type="ECO:0000256" key="5">
    <source>
        <dbReference type="SAM" id="Phobius"/>
    </source>
</evidence>
<dbReference type="GO" id="GO:0012505">
    <property type="term" value="C:endomembrane system"/>
    <property type="evidence" value="ECO:0007669"/>
    <property type="project" value="UniProtKB-SubCell"/>
</dbReference>
<evidence type="ECO:0000256" key="1">
    <source>
        <dbReference type="ARBA" id="ARBA00004127"/>
    </source>
</evidence>
<dbReference type="Proteomes" id="UP000177053">
    <property type="component" value="Unassembled WGS sequence"/>
</dbReference>
<sequence>MFKRLPIYQRAKFLSDATLGASDGIVTTFAIITGSAGASFSSNIVLILGIAKVFADGVSMAAGNYLGVKSEIDYEEVKGKDGKKTGSPVIHGLASLISFIISGLLPLLPFIFNIRHKYLLSTIIVATSLFFVGLLRSRYTKRGYIKSGIEMLAVGGFAALVAYFAGFVLDTYLI</sequence>
<dbReference type="GO" id="GO:0005384">
    <property type="term" value="F:manganese ion transmembrane transporter activity"/>
    <property type="evidence" value="ECO:0007669"/>
    <property type="project" value="InterPro"/>
</dbReference>
<keyword evidence="2 5" id="KW-0812">Transmembrane</keyword>
<evidence type="ECO:0000256" key="4">
    <source>
        <dbReference type="ARBA" id="ARBA00023136"/>
    </source>
</evidence>
<keyword evidence="3 5" id="KW-1133">Transmembrane helix</keyword>
<dbReference type="GO" id="GO:0030026">
    <property type="term" value="P:intracellular manganese ion homeostasis"/>
    <property type="evidence" value="ECO:0007669"/>
    <property type="project" value="InterPro"/>
</dbReference>
<evidence type="ECO:0000313" key="6">
    <source>
        <dbReference type="EMBL" id="OGM12001.1"/>
    </source>
</evidence>
<accession>A0A1F7XAG9</accession>
<evidence type="ECO:0008006" key="8">
    <source>
        <dbReference type="Google" id="ProtNLM"/>
    </source>
</evidence>
<dbReference type="CDD" id="cd01059">
    <property type="entry name" value="CCC1_like"/>
    <property type="match status" value="1"/>
</dbReference>
<evidence type="ECO:0000256" key="2">
    <source>
        <dbReference type="ARBA" id="ARBA00022692"/>
    </source>
</evidence>
<gene>
    <name evidence="6" type="ORF">A2Z22_04835</name>
</gene>
<evidence type="ECO:0000313" key="7">
    <source>
        <dbReference type="Proteomes" id="UP000177053"/>
    </source>
</evidence>
<dbReference type="EMBL" id="MGFS01000006">
    <property type="protein sequence ID" value="OGM12001.1"/>
    <property type="molecule type" value="Genomic_DNA"/>
</dbReference>
<feature type="transmembrane region" description="Helical" evidence="5">
    <location>
        <begin position="118"/>
        <end position="137"/>
    </location>
</feature>
<feature type="transmembrane region" description="Helical" evidence="5">
    <location>
        <begin position="149"/>
        <end position="169"/>
    </location>
</feature>
<dbReference type="PANTHER" id="PTHR31851">
    <property type="entry name" value="FE(2+)/MN(2+) TRANSPORTER PCL1"/>
    <property type="match status" value="1"/>
</dbReference>
<comment type="caution">
    <text evidence="6">The sequence shown here is derived from an EMBL/GenBank/DDBJ whole genome shotgun (WGS) entry which is preliminary data.</text>
</comment>